<dbReference type="EMBL" id="OA888362">
    <property type="protein sequence ID" value="CAD7283874.1"/>
    <property type="molecule type" value="Genomic_DNA"/>
</dbReference>
<protein>
    <submittedName>
        <fullName evidence="3">Uncharacterized protein</fullName>
    </submittedName>
</protein>
<sequence>MQRTERLCPCDELHIMITFNLEMTAYSAYKEGAILVVVLAITCFVFIGILRTRETGVFSNSERTKAEARREVEKIEKQIQQRLEAMGKKVAASKEQRRGFVHFDPNAKTPLTEQEMQELRGDLHDILENPNLGDDDGSEGDVLEKISPEAHQCDHQVEPRYRSQDFRTAISVLEQRSNQEFHFLGGKSPRQGPPSRVPPRFNFRQMSVQDEHEFFQSVQTGHNIVHIVYCPLSRGEQC</sequence>
<keyword evidence="2" id="KW-1133">Transmembrane helix</keyword>
<accession>A0A7R9GIJ2</accession>
<evidence type="ECO:0000256" key="1">
    <source>
        <dbReference type="SAM" id="Coils"/>
    </source>
</evidence>
<feature type="coiled-coil region" evidence="1">
    <location>
        <begin position="58"/>
        <end position="85"/>
    </location>
</feature>
<evidence type="ECO:0000313" key="4">
    <source>
        <dbReference type="Proteomes" id="UP000678499"/>
    </source>
</evidence>
<evidence type="ECO:0000313" key="3">
    <source>
        <dbReference type="EMBL" id="CAD7283874.1"/>
    </source>
</evidence>
<feature type="non-terminal residue" evidence="3">
    <location>
        <position position="1"/>
    </location>
</feature>
<proteinExistence type="predicted"/>
<dbReference type="EMBL" id="CAJPEX010006325">
    <property type="protein sequence ID" value="CAG0924026.1"/>
    <property type="molecule type" value="Genomic_DNA"/>
</dbReference>
<feature type="transmembrane region" description="Helical" evidence="2">
    <location>
        <begin position="32"/>
        <end position="50"/>
    </location>
</feature>
<dbReference type="AlphaFoldDB" id="A0A7R9GIJ2"/>
<name>A0A7R9GIJ2_9CRUS</name>
<organism evidence="3">
    <name type="scientific">Notodromas monacha</name>
    <dbReference type="NCBI Taxonomy" id="399045"/>
    <lineage>
        <taxon>Eukaryota</taxon>
        <taxon>Metazoa</taxon>
        <taxon>Ecdysozoa</taxon>
        <taxon>Arthropoda</taxon>
        <taxon>Crustacea</taxon>
        <taxon>Oligostraca</taxon>
        <taxon>Ostracoda</taxon>
        <taxon>Podocopa</taxon>
        <taxon>Podocopida</taxon>
        <taxon>Cypridocopina</taxon>
        <taxon>Cypridoidea</taxon>
        <taxon>Cyprididae</taxon>
        <taxon>Notodromas</taxon>
    </lineage>
</organism>
<evidence type="ECO:0000256" key="2">
    <source>
        <dbReference type="SAM" id="Phobius"/>
    </source>
</evidence>
<keyword evidence="4" id="KW-1185">Reference proteome</keyword>
<keyword evidence="2" id="KW-0812">Transmembrane</keyword>
<gene>
    <name evidence="3" type="ORF">NMOB1V02_LOCUS11483</name>
</gene>
<dbReference type="Proteomes" id="UP000678499">
    <property type="component" value="Unassembled WGS sequence"/>
</dbReference>
<keyword evidence="1" id="KW-0175">Coiled coil</keyword>
<reference evidence="3" key="1">
    <citation type="submission" date="2020-11" db="EMBL/GenBank/DDBJ databases">
        <authorList>
            <person name="Tran Van P."/>
        </authorList>
    </citation>
    <scope>NUCLEOTIDE SEQUENCE</scope>
</reference>
<keyword evidence="2" id="KW-0472">Membrane</keyword>